<keyword evidence="3" id="KW-1185">Reference proteome</keyword>
<dbReference type="OrthoDB" id="5875302at2"/>
<proteinExistence type="predicted"/>
<evidence type="ECO:0000313" key="3">
    <source>
        <dbReference type="Proteomes" id="UP000186308"/>
    </source>
</evidence>
<protein>
    <submittedName>
        <fullName evidence="2">Phage DNA packaging protein, Nu1 subunit of terminase</fullName>
    </submittedName>
</protein>
<dbReference type="Proteomes" id="UP000186308">
    <property type="component" value="Unassembled WGS sequence"/>
</dbReference>
<evidence type="ECO:0000256" key="1">
    <source>
        <dbReference type="SAM" id="MobiDB-lite"/>
    </source>
</evidence>
<evidence type="ECO:0000313" key="2">
    <source>
        <dbReference type="EMBL" id="SIQ46647.1"/>
    </source>
</evidence>
<feature type="compositionally biased region" description="Low complexity" evidence="1">
    <location>
        <begin position="172"/>
        <end position="198"/>
    </location>
</feature>
<comment type="caution">
    <text evidence="2">The sequence shown here is derived from an EMBL/GenBank/DDBJ whole genome shotgun (WGS) entry which is preliminary data.</text>
</comment>
<dbReference type="RefSeq" id="WP_051657529.1">
    <property type="nucleotide sequence ID" value="NZ_FTNE01000005.1"/>
</dbReference>
<sequence length="219" mass="22796">MATQSEVAAHLGIGQSAVAKLVDMGIFPRTARRGLDLDQCRVAYLGRLREEAAGRAAQGDGEELDLVTERARLAKEQADRIAMENDLTRRNVVLIEDVVKIVSPLLSNLRTRLLAIPAECAVALAGVKSPAAAEAIVMRIVIDALTDLASGTTAISDHCGTDHNALADVARPDASPAPTRPTAASKATSARAKATGAPKGSGKPTKAAKATQPRKGPQP</sequence>
<accession>A0A8G2CJ81</accession>
<dbReference type="EMBL" id="FTNE01000005">
    <property type="protein sequence ID" value="SIQ46647.1"/>
    <property type="molecule type" value="Genomic_DNA"/>
</dbReference>
<gene>
    <name evidence="2" type="ORF">SAMN05421828_10532</name>
</gene>
<dbReference type="AlphaFoldDB" id="A0A8G2CJ81"/>
<feature type="region of interest" description="Disordered" evidence="1">
    <location>
        <begin position="169"/>
        <end position="219"/>
    </location>
</feature>
<name>A0A8G2CJ81_ACIRU</name>
<organism evidence="2 3">
    <name type="scientific">Acidiphilium rubrum</name>
    <dbReference type="NCBI Taxonomy" id="526"/>
    <lineage>
        <taxon>Bacteria</taxon>
        <taxon>Pseudomonadati</taxon>
        <taxon>Pseudomonadota</taxon>
        <taxon>Alphaproteobacteria</taxon>
        <taxon>Acetobacterales</taxon>
        <taxon>Acidocellaceae</taxon>
        <taxon>Acidiphilium</taxon>
    </lineage>
</organism>
<reference evidence="2 3" key="1">
    <citation type="submission" date="2017-01" db="EMBL/GenBank/DDBJ databases">
        <authorList>
            <person name="Varghese N."/>
            <person name="Submissions S."/>
        </authorList>
    </citation>
    <scope>NUCLEOTIDE SEQUENCE [LARGE SCALE GENOMIC DNA]</scope>
    <source>
        <strain evidence="2 3">ATCC 35905</strain>
    </source>
</reference>